<dbReference type="InterPro" id="IPR029047">
    <property type="entry name" value="HSP70_peptide-bd_sf"/>
</dbReference>
<dbReference type="PANTHER" id="PTHR43856:SF1">
    <property type="entry name" value="MITOCHONDRIAL CARDIOLIPIN HYDROLASE"/>
    <property type="match status" value="1"/>
</dbReference>
<dbReference type="PANTHER" id="PTHR43856">
    <property type="entry name" value="CARDIOLIPIN HYDROLASE"/>
    <property type="match status" value="1"/>
</dbReference>
<dbReference type="AlphaFoldDB" id="A0A4S2B151"/>
<evidence type="ECO:0000256" key="4">
    <source>
        <dbReference type="ARBA" id="ARBA00022741"/>
    </source>
</evidence>
<dbReference type="GO" id="GO:0006793">
    <property type="term" value="P:phosphorus metabolic process"/>
    <property type="evidence" value="ECO:0007669"/>
    <property type="project" value="UniProtKB-ARBA"/>
</dbReference>
<dbReference type="GO" id="GO:0016042">
    <property type="term" value="P:lipid catabolic process"/>
    <property type="evidence" value="ECO:0007669"/>
    <property type="project" value="UniProtKB-KW"/>
</dbReference>
<dbReference type="SUPFAM" id="SSF56024">
    <property type="entry name" value="Phospholipase D/nuclease"/>
    <property type="match status" value="1"/>
</dbReference>
<evidence type="ECO:0000256" key="5">
    <source>
        <dbReference type="ARBA" id="ARBA00022801"/>
    </source>
</evidence>
<comment type="catalytic activity">
    <reaction evidence="1">
        <text>a 1,2-diacyl-sn-glycero-3-phosphocholine + H2O = a 1,2-diacyl-sn-glycero-3-phosphate + choline + H(+)</text>
        <dbReference type="Rhea" id="RHEA:14445"/>
        <dbReference type="ChEBI" id="CHEBI:15354"/>
        <dbReference type="ChEBI" id="CHEBI:15377"/>
        <dbReference type="ChEBI" id="CHEBI:15378"/>
        <dbReference type="ChEBI" id="CHEBI:57643"/>
        <dbReference type="ChEBI" id="CHEBI:58608"/>
        <dbReference type="EC" id="3.1.4.4"/>
    </reaction>
</comment>
<keyword evidence="6" id="KW-0067">ATP-binding</keyword>
<dbReference type="GO" id="GO:0005524">
    <property type="term" value="F:ATP binding"/>
    <property type="evidence" value="ECO:0007669"/>
    <property type="project" value="UniProtKB-KW"/>
</dbReference>
<dbReference type="RefSeq" id="WP_136013625.1">
    <property type="nucleotide sequence ID" value="NZ_CAJTBC010000005.1"/>
</dbReference>
<dbReference type="InterPro" id="IPR025202">
    <property type="entry name" value="PLD-like_dom"/>
</dbReference>
<dbReference type="GO" id="GO:0140662">
    <property type="term" value="F:ATP-dependent protein folding chaperone"/>
    <property type="evidence" value="ECO:0007669"/>
    <property type="project" value="InterPro"/>
</dbReference>
<gene>
    <name evidence="10" type="ORF">E5356_03560</name>
</gene>
<evidence type="ECO:0000256" key="7">
    <source>
        <dbReference type="ARBA" id="ARBA00022963"/>
    </source>
</evidence>
<evidence type="ECO:0000256" key="6">
    <source>
        <dbReference type="ARBA" id="ARBA00022840"/>
    </source>
</evidence>
<dbReference type="EC" id="3.1.4.4" evidence="3"/>
<dbReference type="InterPro" id="IPR051406">
    <property type="entry name" value="PLD_domain"/>
</dbReference>
<dbReference type="Proteomes" id="UP000305751">
    <property type="component" value="Unassembled WGS sequence"/>
</dbReference>
<dbReference type="PROSITE" id="PS50035">
    <property type="entry name" value="PLD"/>
    <property type="match status" value="1"/>
</dbReference>
<keyword evidence="8" id="KW-0443">Lipid metabolism</keyword>
<evidence type="ECO:0000256" key="1">
    <source>
        <dbReference type="ARBA" id="ARBA00000798"/>
    </source>
</evidence>
<dbReference type="Gene3D" id="2.60.34.10">
    <property type="entry name" value="Substrate Binding Domain Of DNAk, Chain A, domain 1"/>
    <property type="match status" value="1"/>
</dbReference>
<protein>
    <recommendedName>
        <fullName evidence="3">phospholipase D</fullName>
        <ecNumber evidence="3">3.1.4.4</ecNumber>
    </recommendedName>
</protein>
<dbReference type="SMART" id="SM00155">
    <property type="entry name" value="PLDc"/>
    <property type="match status" value="1"/>
</dbReference>
<keyword evidence="7" id="KW-0442">Lipid degradation</keyword>
<dbReference type="Pfam" id="PF13091">
    <property type="entry name" value="PLDc_2"/>
    <property type="match status" value="1"/>
</dbReference>
<evidence type="ECO:0000313" key="10">
    <source>
        <dbReference type="EMBL" id="TGY07718.1"/>
    </source>
</evidence>
<keyword evidence="11" id="KW-1185">Reference proteome</keyword>
<dbReference type="SUPFAM" id="SSF100920">
    <property type="entry name" value="Heat shock protein 70kD (HSP70), peptide-binding domain"/>
    <property type="match status" value="1"/>
</dbReference>
<dbReference type="GO" id="GO:0016891">
    <property type="term" value="F:RNA endonuclease activity producing 5'-phosphomonoesters, hydrolytic mechanism"/>
    <property type="evidence" value="ECO:0007669"/>
    <property type="project" value="TreeGrafter"/>
</dbReference>
<dbReference type="GO" id="GO:0004630">
    <property type="term" value="F:phospholipase D activity"/>
    <property type="evidence" value="ECO:0007669"/>
    <property type="project" value="UniProtKB-EC"/>
</dbReference>
<organism evidence="10 11">
    <name type="scientific">Bacteroides acidifaciens</name>
    <dbReference type="NCBI Taxonomy" id="85831"/>
    <lineage>
        <taxon>Bacteria</taxon>
        <taxon>Pseudomonadati</taxon>
        <taxon>Bacteroidota</taxon>
        <taxon>Bacteroidia</taxon>
        <taxon>Bacteroidales</taxon>
        <taxon>Bacteroidaceae</taxon>
        <taxon>Bacteroides</taxon>
    </lineage>
</organism>
<dbReference type="InterPro" id="IPR001736">
    <property type="entry name" value="PLipase_D/transphosphatidylase"/>
</dbReference>
<dbReference type="Gene3D" id="3.30.870.10">
    <property type="entry name" value="Endonuclease Chain A"/>
    <property type="match status" value="1"/>
</dbReference>
<evidence type="ECO:0000259" key="9">
    <source>
        <dbReference type="PROSITE" id="PS50035"/>
    </source>
</evidence>
<sequence length="337" mass="38297">MEEACFSNIKTKLIEKISKAQNEISIAVAWFTNQDLFNAIIECLNKNIRIDIILIDDYINKNEYGLNFSYFIEKGGNLFFSTNVKIMHNKFCIIDNQIVITGSYNWTYYAENKNWENILITKNSAIINQYRVEFNKIKTTLQKVEQYKPYTFCNIESDIFSNNYNYLIEDLSLKEKITGNNITEHISQLKNKIKIMESISISHKAATSSSNAPHEYPSQLKYSLGIRCIINNIDDCVLKVLEKGTSVPCKNSVITSTVSDYQTLARIEVLGGECLKANSNISFGWLDITDLPSLKAGLAKIETTISVDKNGRIDVIAKNIEKGSSYKDTYCAKDLVI</sequence>
<comment type="similarity">
    <text evidence="2">Belongs to the phospholipase D family.</text>
</comment>
<name>A0A4S2B151_9BACE</name>
<dbReference type="EMBL" id="SRZA01000005">
    <property type="protein sequence ID" value="TGY07718.1"/>
    <property type="molecule type" value="Genomic_DNA"/>
</dbReference>
<feature type="domain" description="PLD phosphodiesterase" evidence="9">
    <location>
        <begin position="83"/>
        <end position="110"/>
    </location>
</feature>
<evidence type="ECO:0000256" key="8">
    <source>
        <dbReference type="ARBA" id="ARBA00023098"/>
    </source>
</evidence>
<proteinExistence type="inferred from homology"/>
<dbReference type="Pfam" id="PF00012">
    <property type="entry name" value="HSP70"/>
    <property type="match status" value="1"/>
</dbReference>
<keyword evidence="4" id="KW-0547">Nucleotide-binding</keyword>
<evidence type="ECO:0000256" key="3">
    <source>
        <dbReference type="ARBA" id="ARBA00012027"/>
    </source>
</evidence>
<evidence type="ECO:0000313" key="11">
    <source>
        <dbReference type="Proteomes" id="UP000305751"/>
    </source>
</evidence>
<keyword evidence="5" id="KW-0378">Hydrolase</keyword>
<accession>A0A4S2B151</accession>
<comment type="caution">
    <text evidence="10">The sequence shown here is derived from an EMBL/GenBank/DDBJ whole genome shotgun (WGS) entry which is preliminary data.</text>
</comment>
<evidence type="ECO:0000256" key="2">
    <source>
        <dbReference type="ARBA" id="ARBA00008664"/>
    </source>
</evidence>
<dbReference type="InterPro" id="IPR013126">
    <property type="entry name" value="Hsp_70_fam"/>
</dbReference>
<reference evidence="10 11" key="1">
    <citation type="submission" date="2019-04" db="EMBL/GenBank/DDBJ databases">
        <title>Microbes associate with the intestines of laboratory mice.</title>
        <authorList>
            <person name="Navarre W."/>
            <person name="Wong E."/>
            <person name="Huang K."/>
            <person name="Tropini C."/>
            <person name="Ng K."/>
            <person name="Yu B."/>
        </authorList>
    </citation>
    <scope>NUCLEOTIDE SEQUENCE [LARGE SCALE GENOMIC DNA]</scope>
    <source>
        <strain evidence="10 11">NM70_E10</strain>
    </source>
</reference>